<dbReference type="GeneID" id="71997975"/>
<gene>
    <name evidence="1" type="ORF">C8Q71DRAFT_242840</name>
</gene>
<dbReference type="RefSeq" id="XP_047775647.1">
    <property type="nucleotide sequence ID" value="XM_047917243.1"/>
</dbReference>
<evidence type="ECO:0000313" key="1">
    <source>
        <dbReference type="EMBL" id="KAH9832881.1"/>
    </source>
</evidence>
<dbReference type="EMBL" id="JADCUA010000020">
    <property type="protein sequence ID" value="KAH9832881.1"/>
    <property type="molecule type" value="Genomic_DNA"/>
</dbReference>
<comment type="caution">
    <text evidence="1">The sequence shown here is derived from an EMBL/GenBank/DDBJ whole genome shotgun (WGS) entry which is preliminary data.</text>
</comment>
<reference evidence="1 2" key="1">
    <citation type="journal article" date="2021" name="Environ. Microbiol.">
        <title>Gene family expansions and transcriptome signatures uncover fungal adaptations to wood decay.</title>
        <authorList>
            <person name="Hage H."/>
            <person name="Miyauchi S."/>
            <person name="Viragh M."/>
            <person name="Drula E."/>
            <person name="Min B."/>
            <person name="Chaduli D."/>
            <person name="Navarro D."/>
            <person name="Favel A."/>
            <person name="Norest M."/>
            <person name="Lesage-Meessen L."/>
            <person name="Balint B."/>
            <person name="Merenyi Z."/>
            <person name="de Eugenio L."/>
            <person name="Morin E."/>
            <person name="Martinez A.T."/>
            <person name="Baldrian P."/>
            <person name="Stursova M."/>
            <person name="Martinez M.J."/>
            <person name="Novotny C."/>
            <person name="Magnuson J.K."/>
            <person name="Spatafora J.W."/>
            <person name="Maurice S."/>
            <person name="Pangilinan J."/>
            <person name="Andreopoulos W."/>
            <person name="LaButti K."/>
            <person name="Hundley H."/>
            <person name="Na H."/>
            <person name="Kuo A."/>
            <person name="Barry K."/>
            <person name="Lipzen A."/>
            <person name="Henrissat B."/>
            <person name="Riley R."/>
            <person name="Ahrendt S."/>
            <person name="Nagy L.G."/>
            <person name="Grigoriev I.V."/>
            <person name="Martin F."/>
            <person name="Rosso M.N."/>
        </authorList>
    </citation>
    <scope>NUCLEOTIDE SEQUENCE [LARGE SCALE GENOMIC DNA]</scope>
    <source>
        <strain evidence="1 2">CIRM-BRFM 1785</strain>
    </source>
</reference>
<name>A0ABQ8K6L4_9APHY</name>
<organism evidence="1 2">
    <name type="scientific">Rhodofomes roseus</name>
    <dbReference type="NCBI Taxonomy" id="34475"/>
    <lineage>
        <taxon>Eukaryota</taxon>
        <taxon>Fungi</taxon>
        <taxon>Dikarya</taxon>
        <taxon>Basidiomycota</taxon>
        <taxon>Agaricomycotina</taxon>
        <taxon>Agaricomycetes</taxon>
        <taxon>Polyporales</taxon>
        <taxon>Rhodofomes</taxon>
    </lineage>
</organism>
<accession>A0ABQ8K6L4</accession>
<sequence>MNVLYISVTLGSLAVLHDVAISHKCEERARMIHHTTDVLGSYKDWSPITATNRYCVGMFIVEHYHIFSSPRFVAVTMLDAPTHIQCHATRPARYGLNSAHPGTAPALL</sequence>
<proteinExistence type="predicted"/>
<evidence type="ECO:0008006" key="3">
    <source>
        <dbReference type="Google" id="ProtNLM"/>
    </source>
</evidence>
<evidence type="ECO:0000313" key="2">
    <source>
        <dbReference type="Proteomes" id="UP000814176"/>
    </source>
</evidence>
<dbReference type="Proteomes" id="UP000814176">
    <property type="component" value="Unassembled WGS sequence"/>
</dbReference>
<keyword evidence="2" id="KW-1185">Reference proteome</keyword>
<protein>
    <recommendedName>
        <fullName evidence="3">Secreted protein</fullName>
    </recommendedName>
</protein>